<dbReference type="InterPro" id="IPR006976">
    <property type="entry name" value="VanZ-like"/>
</dbReference>
<dbReference type="Proteomes" id="UP000291269">
    <property type="component" value="Unassembled WGS sequence"/>
</dbReference>
<reference evidence="3 4" key="1">
    <citation type="journal article" date="2019" name="Gut">
        <title>Antibiotics-induced monodominance of a novel gut bacterial order.</title>
        <authorList>
            <person name="Hildebrand F."/>
            <person name="Moitinho-Silva L."/>
            <person name="Blasche S."/>
            <person name="Jahn M.T."/>
            <person name="Gossmann T.I."/>
            <person name="Heuerta-Cepas J."/>
            <person name="Hercog R."/>
            <person name="Luetge M."/>
            <person name="Bahram M."/>
            <person name="Pryszlak A."/>
            <person name="Alves R.J."/>
            <person name="Waszak S.M."/>
            <person name="Zhu A."/>
            <person name="Ye L."/>
            <person name="Costea P.I."/>
            <person name="Aalvink S."/>
            <person name="Belzer C."/>
            <person name="Forslund S.K."/>
            <person name="Sunagawa S."/>
            <person name="Hentschel U."/>
            <person name="Merten C."/>
            <person name="Patil K.R."/>
            <person name="Benes V."/>
            <person name="Bork P."/>
        </authorList>
    </citation>
    <scope>NUCLEOTIDE SEQUENCE [LARGE SCALE GENOMIC DNA]</scope>
    <source>
        <strain evidence="3 4">HDS1380</strain>
    </source>
</reference>
<feature type="domain" description="BIG2" evidence="2">
    <location>
        <begin position="90"/>
        <end position="174"/>
    </location>
</feature>
<feature type="domain" description="BIG2" evidence="2">
    <location>
        <begin position="304"/>
        <end position="373"/>
    </location>
</feature>
<dbReference type="Pfam" id="PF02368">
    <property type="entry name" value="Big_2"/>
    <property type="match status" value="2"/>
</dbReference>
<sequence length="617" mass="67222">MYKNVDKIRVKLYNGNIEIKRRELVLEKRRSKTKIFFKNFFLAGLIALMLILSVESLMPGEKSAESSNGVSDKVDEVITDMTADAIKKIPPQSVRILTGDESAEVLILNCNSTFTPEIQILPTNTSVNYRKTVWTSSAENIVSVDANGQLNAKAIGTATVTISLEGYESVNDSIEIQVVEVFANDLQLHLTTSELPVGKTTALKAALSPANATSRGLTYKSSDKEVAEVSSAGIVRAKKEGKVTISVSYLSLTDKNGEKFAITREVTLTVVPNTEPNIPLEKIELFLEDNGSIFYDEGKDQYYVFAGESISQSVTLAPADATDRLLVWSSSDASVLQAGGEDGTCTLTPLKKGSATIRVSAAANSNVSTEFTLEVRNRTLGAVIGVQGGKSELKPTDRPNVFTLNISAGARGILFAVSAATEEFYIKYDTDEREIAEIYEDGTLSTYKSSAGTEEGYVTLKIIVSDNDSFSSDGGGLCETYEVRLTVSKQTFSENVSGWALFIRKLFGHFGAFLVLGIFAAGTFILFSKKNWKSLLIGFFFAIVFGFTFACVTELFQMDIFTSGRHASFDDVVIDCSGYMPAVLAIYGAVLITWFIIAIVRKSKKKRDIQDDLKGAE</sequence>
<dbReference type="Pfam" id="PF04892">
    <property type="entry name" value="VanZ"/>
    <property type="match status" value="1"/>
</dbReference>
<gene>
    <name evidence="3" type="ORF">ESZ91_11100</name>
</gene>
<feature type="transmembrane region" description="Helical" evidence="1">
    <location>
        <begin position="506"/>
        <end position="527"/>
    </location>
</feature>
<dbReference type="SUPFAM" id="SSF49373">
    <property type="entry name" value="Invasin/intimin cell-adhesion fragments"/>
    <property type="match status" value="3"/>
</dbReference>
<keyword evidence="1" id="KW-0812">Transmembrane</keyword>
<evidence type="ECO:0000313" key="3">
    <source>
        <dbReference type="EMBL" id="RXZ57892.1"/>
    </source>
</evidence>
<dbReference type="Gene3D" id="2.60.40.1080">
    <property type="match status" value="3"/>
</dbReference>
<dbReference type="AlphaFoldDB" id="A0A4Q2K4I0"/>
<dbReference type="NCBIfam" id="NF037970">
    <property type="entry name" value="vanZ_1"/>
    <property type="match status" value="1"/>
</dbReference>
<keyword evidence="4" id="KW-1185">Reference proteome</keyword>
<feature type="domain" description="BIG2" evidence="2">
    <location>
        <begin position="182"/>
        <end position="259"/>
    </location>
</feature>
<dbReference type="InterPro" id="IPR003343">
    <property type="entry name" value="Big_2"/>
</dbReference>
<feature type="transmembrane region" description="Helical" evidence="1">
    <location>
        <begin position="534"/>
        <end position="558"/>
    </location>
</feature>
<dbReference type="InterPro" id="IPR008964">
    <property type="entry name" value="Invasin/intimin_cell_adhesion"/>
</dbReference>
<evidence type="ECO:0000256" key="1">
    <source>
        <dbReference type="SAM" id="Phobius"/>
    </source>
</evidence>
<dbReference type="SMART" id="SM00635">
    <property type="entry name" value="BID_2"/>
    <property type="match status" value="3"/>
</dbReference>
<comment type="caution">
    <text evidence="3">The sequence shown here is derived from an EMBL/GenBank/DDBJ whole genome shotgun (WGS) entry which is preliminary data.</text>
</comment>
<accession>A0A4Q2K4I0</accession>
<feature type="transmembrane region" description="Helical" evidence="1">
    <location>
        <begin position="578"/>
        <end position="600"/>
    </location>
</feature>
<organism evidence="3 4">
    <name type="scientific">Candidatus Borkfalkia ceftriaxoniphila</name>
    <dbReference type="NCBI Taxonomy" id="2508949"/>
    <lineage>
        <taxon>Bacteria</taxon>
        <taxon>Bacillati</taxon>
        <taxon>Bacillota</taxon>
        <taxon>Clostridia</taxon>
        <taxon>Christensenellales</taxon>
        <taxon>Christensenellaceae</taxon>
        <taxon>Candidatus Borkfalkia</taxon>
    </lineage>
</organism>
<protein>
    <recommendedName>
        <fullName evidence="2">BIG2 domain-containing protein</fullName>
    </recommendedName>
</protein>
<proteinExistence type="predicted"/>
<name>A0A4Q2K4I0_9FIRM</name>
<dbReference type="EMBL" id="SDOZ01000005">
    <property type="protein sequence ID" value="RXZ57892.1"/>
    <property type="molecule type" value="Genomic_DNA"/>
</dbReference>
<evidence type="ECO:0000259" key="2">
    <source>
        <dbReference type="SMART" id="SM00635"/>
    </source>
</evidence>
<keyword evidence="1" id="KW-1133">Transmembrane helix</keyword>
<dbReference type="OrthoDB" id="2680260at2"/>
<feature type="transmembrane region" description="Helical" evidence="1">
    <location>
        <begin position="35"/>
        <end position="54"/>
    </location>
</feature>
<keyword evidence="1" id="KW-0472">Membrane</keyword>
<evidence type="ECO:0000313" key="4">
    <source>
        <dbReference type="Proteomes" id="UP000291269"/>
    </source>
</evidence>